<dbReference type="InterPro" id="IPR035965">
    <property type="entry name" value="PAS-like_dom_sf"/>
</dbReference>
<evidence type="ECO:0000256" key="5">
    <source>
        <dbReference type="ARBA" id="ARBA00022606"/>
    </source>
</evidence>
<comment type="caution">
    <text evidence="16">The sequence shown here is derived from an EMBL/GenBank/DDBJ whole genome shotgun (WGS) entry which is preliminary data.</text>
</comment>
<dbReference type="GO" id="GO:0016301">
    <property type="term" value="F:kinase activity"/>
    <property type="evidence" value="ECO:0007669"/>
    <property type="project" value="UniProtKB-KW"/>
</dbReference>
<dbReference type="InterPro" id="IPR003018">
    <property type="entry name" value="GAF"/>
</dbReference>
<dbReference type="Pfam" id="PF01590">
    <property type="entry name" value="GAF"/>
    <property type="match status" value="1"/>
</dbReference>
<proteinExistence type="predicted"/>
<dbReference type="Gene3D" id="3.40.50.2300">
    <property type="match status" value="1"/>
</dbReference>
<dbReference type="PROSITE" id="PS50110">
    <property type="entry name" value="RESPONSE_REGULATORY"/>
    <property type="match status" value="1"/>
</dbReference>
<dbReference type="InterPro" id="IPR036890">
    <property type="entry name" value="HATPase_C_sf"/>
</dbReference>
<keyword evidence="6" id="KW-0808">Transferase</keyword>
<dbReference type="InterPro" id="IPR009219">
    <property type="entry name" value="Bactrphtchr_CheY"/>
</dbReference>
<dbReference type="PIRSF" id="PIRSF036397">
    <property type="entry name" value="Bactrphtchrm_rec"/>
    <property type="match status" value="1"/>
</dbReference>
<keyword evidence="4 12" id="KW-0597">Phosphoprotein</keyword>
<dbReference type="SMART" id="SM00911">
    <property type="entry name" value="HWE_HK"/>
    <property type="match status" value="1"/>
</dbReference>
<evidence type="ECO:0000256" key="8">
    <source>
        <dbReference type="ARBA" id="ARBA00022777"/>
    </source>
</evidence>
<dbReference type="InterPro" id="IPR001789">
    <property type="entry name" value="Sig_transdc_resp-reg_receiver"/>
</dbReference>
<dbReference type="SUPFAM" id="SSF55785">
    <property type="entry name" value="PYP-like sensor domain (PAS domain)"/>
    <property type="match status" value="1"/>
</dbReference>
<keyword evidence="8 16" id="KW-0418">Kinase</keyword>
<dbReference type="SUPFAM" id="SSF55781">
    <property type="entry name" value="GAF domain-like"/>
    <property type="match status" value="2"/>
</dbReference>
<evidence type="ECO:0000256" key="1">
    <source>
        <dbReference type="ARBA" id="ARBA00000085"/>
    </source>
</evidence>
<accession>A0ABV8RMK8</accession>
<evidence type="ECO:0000259" key="15">
    <source>
        <dbReference type="PROSITE" id="PS50110"/>
    </source>
</evidence>
<evidence type="ECO:0000313" key="17">
    <source>
        <dbReference type="Proteomes" id="UP001595828"/>
    </source>
</evidence>
<gene>
    <name evidence="16" type="ORF">ACFO0A_00380</name>
</gene>
<dbReference type="EMBL" id="JBHSDR010000003">
    <property type="protein sequence ID" value="MFC4293506.1"/>
    <property type="molecule type" value="Genomic_DNA"/>
</dbReference>
<evidence type="ECO:0000256" key="6">
    <source>
        <dbReference type="ARBA" id="ARBA00022679"/>
    </source>
</evidence>
<keyword evidence="10" id="KW-0157">Chromophore</keyword>
<dbReference type="SMART" id="SM00065">
    <property type="entry name" value="GAF"/>
    <property type="match status" value="1"/>
</dbReference>
<dbReference type="SMART" id="SM00448">
    <property type="entry name" value="REC"/>
    <property type="match status" value="1"/>
</dbReference>
<keyword evidence="3" id="KW-0600">Photoreceptor protein</keyword>
<keyword evidence="17" id="KW-1185">Reference proteome</keyword>
<dbReference type="Pfam" id="PF00360">
    <property type="entry name" value="PHY"/>
    <property type="match status" value="1"/>
</dbReference>
<dbReference type="PROSITE" id="PS50046">
    <property type="entry name" value="PHYTOCHROME_2"/>
    <property type="match status" value="1"/>
</dbReference>
<comment type="catalytic activity">
    <reaction evidence="1">
        <text>ATP + protein L-histidine = ADP + protein N-phospho-L-histidine.</text>
        <dbReference type="EC" id="2.7.13.3"/>
    </reaction>
</comment>
<dbReference type="SUPFAM" id="SSF52172">
    <property type="entry name" value="CheY-like"/>
    <property type="match status" value="1"/>
</dbReference>
<dbReference type="RefSeq" id="WP_379537001.1">
    <property type="nucleotide sequence ID" value="NZ_JBHSDR010000003.1"/>
</dbReference>
<dbReference type="InterPro" id="IPR029016">
    <property type="entry name" value="GAF-like_dom_sf"/>
</dbReference>
<evidence type="ECO:0000256" key="12">
    <source>
        <dbReference type="PROSITE-ProRule" id="PRU00169"/>
    </source>
</evidence>
<dbReference type="Pfam" id="PF08446">
    <property type="entry name" value="PAS_2"/>
    <property type="match status" value="1"/>
</dbReference>
<evidence type="ECO:0000256" key="2">
    <source>
        <dbReference type="ARBA" id="ARBA00012438"/>
    </source>
</evidence>
<evidence type="ECO:0000256" key="4">
    <source>
        <dbReference type="ARBA" id="ARBA00022553"/>
    </source>
</evidence>
<dbReference type="InterPro" id="IPR013654">
    <property type="entry name" value="PAS_2"/>
</dbReference>
<sequence length="859" mass="94264">MSEVSSIPAVDLSSCAAEPIHIPGRIQSFGALIAVGADWMVTHRSANFGAFLGLSRQPEPGESIALTVGPELLATLRHRLSLMQGSDAIERIFGVSVTPGGPLFDIALHASGKNFVFEFERHTDVAPEHYLSLLRPMMARLEQERSPLKLCEAAARQMRTLLGFDRVMVYRFHPDDSGEVFAEARDARLESFLHLRYPASDIPPQARALYLRNLLRIISDVDDDVVPIEPVTSPSGAPLDLSQSTLRAVSPIHLEYLRNMGVDASLSISIIVDGKLWGLFACHHYSPRILPFPLRSAAELFSMLFAQMLDKRLTSEASGQADEARKLHDKLMVQLAETNGFIENFDMMVRSIADVIPFDGACAFIEGHYVCRGSSPTEEQFRDIIPLLNRNTASTVFATESLGRISASAARFADQAAGMLAIPVSRRPRDYIILWRRELVQTVHWAGNPEKAVEYGPNGARLTPRKSFEEWQEVVRGTSAPWTDAERNAAESLRITLLEVILRIADVNVAERARAQEQQELLIAELNHRVRNILNLIRGLVSQSRHEAIDIASFTDLIGGRINALASAHDNLTRRQWAPSSLVELIEVEARAYLAGKADRVSITGTDAMIAPEAYTVLALVLHEMMTNGAKYGSLCDRHGRVHIRLEREDDGSLRLSWRETGGPPVKPPQRRGFGSTIIERSIPYELKGSAQIRYLLSGIEADFVIPGRFVSEDRTAPPASDQAPSRGPNTGDDVVIDKKTSDAPPQSILLVEDNMIIAIDTEEMLLAMGVAEVSMASSVDAALAIVANNPPAFAVLDYNLGGENSEPIARALHERGIPFVFATGYGEVSGISDQFGENARIMQKPYSKDDLAAAIGLG</sequence>
<dbReference type="Gene3D" id="3.30.450.20">
    <property type="entry name" value="PAS domain"/>
    <property type="match status" value="1"/>
</dbReference>
<keyword evidence="5" id="KW-0716">Sensory transduction</keyword>
<dbReference type="InterPro" id="IPR016132">
    <property type="entry name" value="Phyto_chromo_attachment"/>
</dbReference>
<evidence type="ECO:0000256" key="13">
    <source>
        <dbReference type="SAM" id="MobiDB-lite"/>
    </source>
</evidence>
<dbReference type="InterPro" id="IPR043150">
    <property type="entry name" value="Phytochrome_PHY_sf"/>
</dbReference>
<dbReference type="Gene3D" id="3.30.450.40">
    <property type="match status" value="1"/>
</dbReference>
<evidence type="ECO:0000256" key="7">
    <source>
        <dbReference type="ARBA" id="ARBA00022741"/>
    </source>
</evidence>
<dbReference type="Gene3D" id="3.30.450.270">
    <property type="match status" value="1"/>
</dbReference>
<evidence type="ECO:0000313" key="16">
    <source>
        <dbReference type="EMBL" id="MFC4293506.1"/>
    </source>
</evidence>
<reference evidence="17" key="1">
    <citation type="journal article" date="2019" name="Int. J. Syst. Evol. Microbiol.">
        <title>The Global Catalogue of Microorganisms (GCM) 10K type strain sequencing project: providing services to taxonomists for standard genome sequencing and annotation.</title>
        <authorList>
            <consortium name="The Broad Institute Genomics Platform"/>
            <consortium name="The Broad Institute Genome Sequencing Center for Infectious Disease"/>
            <person name="Wu L."/>
            <person name="Ma J."/>
        </authorList>
    </citation>
    <scope>NUCLEOTIDE SEQUENCE [LARGE SCALE GENOMIC DNA]</scope>
    <source>
        <strain evidence="17">CGMCC 1.12989</strain>
    </source>
</reference>
<keyword evidence="9" id="KW-0067">ATP-binding</keyword>
<dbReference type="InterPro" id="IPR011006">
    <property type="entry name" value="CheY-like_superfamily"/>
</dbReference>
<protein>
    <recommendedName>
        <fullName evidence="2">histidine kinase</fullName>
        <ecNumber evidence="2">2.7.13.3</ecNumber>
    </recommendedName>
</protein>
<dbReference type="PANTHER" id="PTHR41523:SF7">
    <property type="entry name" value="HISTIDINE KINASE"/>
    <property type="match status" value="1"/>
</dbReference>
<dbReference type="EC" id="2.7.13.3" evidence="2"/>
<feature type="region of interest" description="Disordered" evidence="13">
    <location>
        <begin position="713"/>
        <end position="741"/>
    </location>
</feature>
<feature type="domain" description="Response regulatory" evidence="15">
    <location>
        <begin position="748"/>
        <end position="859"/>
    </location>
</feature>
<dbReference type="InterPro" id="IPR001294">
    <property type="entry name" value="Phytochrome"/>
</dbReference>
<feature type="domain" description="Phytochrome chromophore attachment site" evidence="14">
    <location>
        <begin position="146"/>
        <end position="303"/>
    </location>
</feature>
<organism evidence="16 17">
    <name type="scientific">Novosphingobium tardum</name>
    <dbReference type="NCBI Taxonomy" id="1538021"/>
    <lineage>
        <taxon>Bacteria</taxon>
        <taxon>Pseudomonadati</taxon>
        <taxon>Pseudomonadota</taxon>
        <taxon>Alphaproteobacteria</taxon>
        <taxon>Sphingomonadales</taxon>
        <taxon>Sphingomonadaceae</taxon>
        <taxon>Novosphingobium</taxon>
    </lineage>
</organism>
<evidence type="ECO:0000256" key="9">
    <source>
        <dbReference type="ARBA" id="ARBA00022840"/>
    </source>
</evidence>
<evidence type="ECO:0000256" key="11">
    <source>
        <dbReference type="ARBA" id="ARBA00023170"/>
    </source>
</evidence>
<keyword evidence="11" id="KW-0675">Receptor</keyword>
<evidence type="ECO:0000259" key="14">
    <source>
        <dbReference type="PROSITE" id="PS50046"/>
    </source>
</evidence>
<dbReference type="PANTHER" id="PTHR41523">
    <property type="entry name" value="TWO-COMPONENT SYSTEM SENSOR PROTEIN"/>
    <property type="match status" value="1"/>
</dbReference>
<dbReference type="PRINTS" id="PR01033">
    <property type="entry name" value="PHYTOCHROME"/>
</dbReference>
<dbReference type="Pfam" id="PF07536">
    <property type="entry name" value="HWE_HK"/>
    <property type="match status" value="1"/>
</dbReference>
<feature type="modified residue" description="4-aspartylphosphate" evidence="12">
    <location>
        <position position="798"/>
    </location>
</feature>
<dbReference type="Proteomes" id="UP001595828">
    <property type="component" value="Unassembled WGS sequence"/>
</dbReference>
<evidence type="ECO:0000256" key="10">
    <source>
        <dbReference type="ARBA" id="ARBA00022991"/>
    </source>
</evidence>
<dbReference type="Gene3D" id="3.30.565.10">
    <property type="entry name" value="Histidine kinase-like ATPase, C-terminal domain"/>
    <property type="match status" value="1"/>
</dbReference>
<evidence type="ECO:0000256" key="3">
    <source>
        <dbReference type="ARBA" id="ARBA00022543"/>
    </source>
</evidence>
<keyword evidence="7" id="KW-0547">Nucleotide-binding</keyword>
<dbReference type="InterPro" id="IPR011102">
    <property type="entry name" value="Sig_transdc_His_kinase_HWE"/>
</dbReference>
<dbReference type="InterPro" id="IPR013515">
    <property type="entry name" value="Phytochrome_cen-reg"/>
</dbReference>
<name>A0ABV8RMK8_9SPHN</name>